<dbReference type="AlphaFoldDB" id="A0A369ABP5"/>
<keyword evidence="2" id="KW-1185">Reference proteome</keyword>
<evidence type="ECO:0000313" key="1">
    <source>
        <dbReference type="EMBL" id="RCX05507.1"/>
    </source>
</evidence>
<gene>
    <name evidence="1" type="ORF">DES35_101794</name>
</gene>
<evidence type="ECO:0000313" key="2">
    <source>
        <dbReference type="Proteomes" id="UP000253517"/>
    </source>
</evidence>
<dbReference type="EMBL" id="QPJS01000001">
    <property type="protein sequence ID" value="RCX05507.1"/>
    <property type="molecule type" value="Genomic_DNA"/>
</dbReference>
<dbReference type="RefSeq" id="WP_114365835.1">
    <property type="nucleotide sequence ID" value="NZ_BHZF01000001.1"/>
</dbReference>
<name>A0A369ABP5_9FLAO</name>
<organism evidence="1 2">
    <name type="scientific">Schleiferia thermophila</name>
    <dbReference type="NCBI Taxonomy" id="884107"/>
    <lineage>
        <taxon>Bacteria</taxon>
        <taxon>Pseudomonadati</taxon>
        <taxon>Bacteroidota</taxon>
        <taxon>Flavobacteriia</taxon>
        <taxon>Flavobacteriales</taxon>
        <taxon>Schleiferiaceae</taxon>
        <taxon>Schleiferia</taxon>
    </lineage>
</organism>
<protein>
    <submittedName>
        <fullName evidence="1">Uncharacterized protein</fullName>
    </submittedName>
</protein>
<sequence>MANYVEFKGLKHYPIGDAELSLENETLVISNFGSDGQNGYQVKFGDISQINTKYAPYDFNEATHQNFKTISSSEDGDSFTSSELAFYKEGGSIYMAGNNLGNATNIVAKAYLNGEVIREWNPTDNLQAAAAAVPWWAVVYVVTHATVYYEKTVEGNKERHEIGGNWRGSKSIVQDNEGNEFETDRVTLTYEFDVVNPNTTTSLELRASNIESLTIDDYAL</sequence>
<comment type="caution">
    <text evidence="1">The sequence shown here is derived from an EMBL/GenBank/DDBJ whole genome shotgun (WGS) entry which is preliminary data.</text>
</comment>
<accession>A0A369ABP5</accession>
<proteinExistence type="predicted"/>
<reference evidence="1 2" key="1">
    <citation type="submission" date="2018-07" db="EMBL/GenBank/DDBJ databases">
        <title>Genomic Encyclopedia of Type Strains, Phase IV (KMG-IV): sequencing the most valuable type-strain genomes for metagenomic binning, comparative biology and taxonomic classification.</title>
        <authorList>
            <person name="Goeker M."/>
        </authorList>
    </citation>
    <scope>NUCLEOTIDE SEQUENCE [LARGE SCALE GENOMIC DNA]</scope>
    <source>
        <strain evidence="1 2">DSM 21410</strain>
    </source>
</reference>
<dbReference type="Proteomes" id="UP000253517">
    <property type="component" value="Unassembled WGS sequence"/>
</dbReference>